<dbReference type="PROSITE" id="PS51914">
    <property type="entry name" value="MRH"/>
    <property type="match status" value="1"/>
</dbReference>
<feature type="domain" description="MRH" evidence="8">
    <location>
        <begin position="601"/>
        <end position="733"/>
    </location>
</feature>
<feature type="compositionally biased region" description="Low complexity" evidence="5">
    <location>
        <begin position="258"/>
        <end position="270"/>
    </location>
</feature>
<comment type="caution">
    <text evidence="9">The sequence shown here is derived from an EMBL/GenBank/DDBJ whole genome shotgun (WGS) entry which is preliminary data.</text>
</comment>
<evidence type="ECO:0000256" key="2">
    <source>
        <dbReference type="ARBA" id="ARBA00022729"/>
    </source>
</evidence>
<evidence type="ECO:0000256" key="3">
    <source>
        <dbReference type="ARBA" id="ARBA00022824"/>
    </source>
</evidence>
<evidence type="ECO:0000313" key="9">
    <source>
        <dbReference type="EMBL" id="KAG2445051.1"/>
    </source>
</evidence>
<protein>
    <recommendedName>
        <fullName evidence="11">ShKT domain-containing protein</fullName>
    </recommendedName>
</protein>
<evidence type="ECO:0000256" key="1">
    <source>
        <dbReference type="ARBA" id="ARBA00004240"/>
    </source>
</evidence>
<keyword evidence="10" id="KW-1185">Reference proteome</keyword>
<dbReference type="Gene3D" id="1.10.10.1940">
    <property type="match status" value="1"/>
</dbReference>
<evidence type="ECO:0000256" key="5">
    <source>
        <dbReference type="SAM" id="MobiDB-lite"/>
    </source>
</evidence>
<feature type="signal peptide" evidence="6">
    <location>
        <begin position="1"/>
        <end position="19"/>
    </location>
</feature>
<keyword evidence="3" id="KW-0256">Endoplasmic reticulum</keyword>
<dbReference type="GO" id="GO:0030970">
    <property type="term" value="P:retrograde protein transport, ER to cytosol"/>
    <property type="evidence" value="ECO:0007669"/>
    <property type="project" value="TreeGrafter"/>
</dbReference>
<proteinExistence type="predicted"/>
<comment type="subcellular location">
    <subcellularLocation>
        <location evidence="1">Endoplasmic reticulum</location>
    </subcellularLocation>
</comment>
<feature type="compositionally biased region" description="Gly residues" evidence="5">
    <location>
        <begin position="749"/>
        <end position="787"/>
    </location>
</feature>
<feature type="region of interest" description="Disordered" evidence="5">
    <location>
        <begin position="553"/>
        <end position="581"/>
    </location>
</feature>
<evidence type="ECO:0000259" key="8">
    <source>
        <dbReference type="PROSITE" id="PS51914"/>
    </source>
</evidence>
<feature type="region of interest" description="Disordered" evidence="5">
    <location>
        <begin position="247"/>
        <end position="300"/>
    </location>
</feature>
<name>A0A835WD08_9CHLO</name>
<feature type="region of interest" description="Disordered" evidence="5">
    <location>
        <begin position="744"/>
        <end position="795"/>
    </location>
</feature>
<keyword evidence="2 6" id="KW-0732">Signal</keyword>
<accession>A0A835WD08</accession>
<evidence type="ECO:0008006" key="11">
    <source>
        <dbReference type="Google" id="ProtNLM"/>
    </source>
</evidence>
<feature type="domain" description="ShKT" evidence="7">
    <location>
        <begin position="370"/>
        <end position="410"/>
    </location>
</feature>
<feature type="chain" id="PRO_5032394164" description="ShKT domain-containing protein" evidence="6">
    <location>
        <begin position="20"/>
        <end position="795"/>
    </location>
</feature>
<feature type="compositionally biased region" description="Gly residues" evidence="5">
    <location>
        <begin position="326"/>
        <end position="346"/>
    </location>
</feature>
<feature type="compositionally biased region" description="Low complexity" evidence="5">
    <location>
        <begin position="553"/>
        <end position="569"/>
    </location>
</feature>
<dbReference type="PANTHER" id="PTHR15414:SF0">
    <property type="entry name" value="ENDOPLASMIC RETICULUM LECTIN 1"/>
    <property type="match status" value="1"/>
</dbReference>
<dbReference type="PANTHER" id="PTHR15414">
    <property type="entry name" value="OS-9-RELATED"/>
    <property type="match status" value="1"/>
</dbReference>
<dbReference type="OrthoDB" id="291007at2759"/>
<feature type="compositionally biased region" description="Acidic residues" evidence="5">
    <location>
        <begin position="289"/>
        <end position="300"/>
    </location>
</feature>
<dbReference type="InterPro" id="IPR003582">
    <property type="entry name" value="ShKT_dom"/>
</dbReference>
<dbReference type="Proteomes" id="UP000613740">
    <property type="component" value="Unassembled WGS sequence"/>
</dbReference>
<keyword evidence="4" id="KW-1015">Disulfide bond</keyword>
<reference evidence="9" key="1">
    <citation type="journal article" date="2020" name="bioRxiv">
        <title>Comparative genomics of Chlamydomonas.</title>
        <authorList>
            <person name="Craig R.J."/>
            <person name="Hasan A.R."/>
            <person name="Ness R.W."/>
            <person name="Keightley P.D."/>
        </authorList>
    </citation>
    <scope>NUCLEOTIDE SEQUENCE</scope>
    <source>
        <strain evidence="9">CCAP 11/173</strain>
    </source>
</reference>
<dbReference type="GO" id="GO:0030968">
    <property type="term" value="P:endoplasmic reticulum unfolded protein response"/>
    <property type="evidence" value="ECO:0007669"/>
    <property type="project" value="InterPro"/>
</dbReference>
<feature type="region of interest" description="Disordered" evidence="5">
    <location>
        <begin position="62"/>
        <end position="86"/>
    </location>
</feature>
<feature type="compositionally biased region" description="Gly residues" evidence="5">
    <location>
        <begin position="279"/>
        <end position="288"/>
    </location>
</feature>
<evidence type="ECO:0000256" key="4">
    <source>
        <dbReference type="ARBA" id="ARBA00023157"/>
    </source>
</evidence>
<evidence type="ECO:0000313" key="10">
    <source>
        <dbReference type="Proteomes" id="UP000613740"/>
    </source>
</evidence>
<dbReference type="AlphaFoldDB" id="A0A835WD08"/>
<feature type="region of interest" description="Disordered" evidence="5">
    <location>
        <begin position="322"/>
        <end position="354"/>
    </location>
</feature>
<dbReference type="SMART" id="SM00254">
    <property type="entry name" value="ShKT"/>
    <property type="match status" value="1"/>
</dbReference>
<dbReference type="Gene3D" id="2.70.130.10">
    <property type="entry name" value="Mannose-6-phosphate receptor binding domain"/>
    <property type="match status" value="1"/>
</dbReference>
<sequence>MWRNALLLGLALWISRVSAVNYVFDEFLFSKDTWHLWKVDNPLADFNPSDLLPRAKDTFPGYEKSEYNSLDGPLSRLPPSERPTSASLASDVEAIDDENMLEHAAKAAQCTTCHVLVSVVWNRLTSDILSGEAVTPKHVRELLGDACDKDALDTMLKKYTIIKMESDGGGGAAGGGGGGTALLFFVVRERRGGAKAAGATDAEEAAVVMSCQTLVQEAGRDLAATLIEQLANYRREALRLLVKHGRDGGNEQEELPASGSSSSSGSGSSGQLPKLDGSSSGGSSSGGGVEEDDEYVDPDDLDEEGAELSAEAKEAKKAAAATATAGKGGSGSSSGAKASGGGGGAASGKPTQPRTVKGLVIKALPGEPECADLHVKCAEWAASGECEVNPNYMIGTAGHRGHCRKSCGMCQPAELLTAAPALAADLESLGSALLLAVKNLGCGASGACLTGVSGMAFGAGIIKQPGAAATAAGGGVQPAPGVGVQGVVGIGVGPNGKKELPPGMKELPGGFILGKPWWGIPDVRAVPVAQRKPVPGLDGAAASASAAASAAGASAGASSGSGEAGSDSGAEGGGSSQPPTHAEVDRVLAPALAHRVLTIPSDFFIYEYLYKNHTRHYHPDGDGRVTEDWLLGKFSRESLSLISSATGEVAGLEELDLLPGGAHGERLKAHTWPYVKQVYAGGDECVLGGGRRVVRRVEARIACSPDSSVYMLIREPDFCTYTFVIYVPQLCELPYYRPRPKAGAAGAAAGAGGGAAAGGGAGSSSGSGGSGGSSGSGGSGSGSSGGGSKRRRGRT</sequence>
<dbReference type="InterPro" id="IPR045149">
    <property type="entry name" value="OS-9-like"/>
</dbReference>
<evidence type="ECO:0000259" key="7">
    <source>
        <dbReference type="PROSITE" id="PS51670"/>
    </source>
</evidence>
<dbReference type="PROSITE" id="PS51670">
    <property type="entry name" value="SHKT"/>
    <property type="match status" value="1"/>
</dbReference>
<gene>
    <name evidence="9" type="ORF">HYH02_008919</name>
</gene>
<dbReference type="EMBL" id="JAEHOD010000028">
    <property type="protein sequence ID" value="KAG2445051.1"/>
    <property type="molecule type" value="Genomic_DNA"/>
</dbReference>
<organism evidence="9 10">
    <name type="scientific">Chlamydomonas schloesseri</name>
    <dbReference type="NCBI Taxonomy" id="2026947"/>
    <lineage>
        <taxon>Eukaryota</taxon>
        <taxon>Viridiplantae</taxon>
        <taxon>Chlorophyta</taxon>
        <taxon>core chlorophytes</taxon>
        <taxon>Chlorophyceae</taxon>
        <taxon>CS clade</taxon>
        <taxon>Chlamydomonadales</taxon>
        <taxon>Chlamydomonadaceae</taxon>
        <taxon>Chlamydomonas</taxon>
    </lineage>
</organism>
<dbReference type="InterPro" id="IPR044865">
    <property type="entry name" value="MRH_dom"/>
</dbReference>
<dbReference type="GO" id="GO:0005788">
    <property type="term" value="C:endoplasmic reticulum lumen"/>
    <property type="evidence" value="ECO:0007669"/>
    <property type="project" value="TreeGrafter"/>
</dbReference>
<dbReference type="InterPro" id="IPR009011">
    <property type="entry name" value="Man6P_isomerase_rcpt-bd_dom_sf"/>
</dbReference>
<dbReference type="Pfam" id="PF01549">
    <property type="entry name" value="ShK"/>
    <property type="match status" value="1"/>
</dbReference>
<evidence type="ECO:0000256" key="6">
    <source>
        <dbReference type="SAM" id="SignalP"/>
    </source>
</evidence>